<dbReference type="EMBL" id="RKHY01000001">
    <property type="protein sequence ID" value="ROS44159.1"/>
    <property type="molecule type" value="Genomic_DNA"/>
</dbReference>
<evidence type="ECO:0000256" key="8">
    <source>
        <dbReference type="SAM" id="Phobius"/>
    </source>
</evidence>
<dbReference type="GO" id="GO:0005886">
    <property type="term" value="C:plasma membrane"/>
    <property type="evidence" value="ECO:0007669"/>
    <property type="project" value="UniProtKB-SubCell"/>
</dbReference>
<comment type="caution">
    <text evidence="9">The sequence shown here is derived from an EMBL/GenBank/DDBJ whole genome shotgun (WGS) entry which is preliminary data.</text>
</comment>
<evidence type="ECO:0000313" key="10">
    <source>
        <dbReference type="Proteomes" id="UP000274843"/>
    </source>
</evidence>
<organism evidence="9 10">
    <name type="scientific">Amycolatopsis thermoflava</name>
    <dbReference type="NCBI Taxonomy" id="84480"/>
    <lineage>
        <taxon>Bacteria</taxon>
        <taxon>Bacillati</taxon>
        <taxon>Actinomycetota</taxon>
        <taxon>Actinomycetes</taxon>
        <taxon>Pseudonocardiales</taxon>
        <taxon>Pseudonocardiaceae</taxon>
        <taxon>Amycolatopsis</taxon>
        <taxon>Amycolatopsis methanolica group</taxon>
    </lineage>
</organism>
<keyword evidence="4" id="KW-0997">Cell inner membrane</keyword>
<dbReference type="PANTHER" id="PTHR32196:SF21">
    <property type="entry name" value="ABC TRANSPORTER PERMEASE PROTEIN YPHD-RELATED"/>
    <property type="match status" value="1"/>
</dbReference>
<feature type="transmembrane region" description="Helical" evidence="8">
    <location>
        <begin position="161"/>
        <end position="185"/>
    </location>
</feature>
<dbReference type="GeneID" id="301847853"/>
<accession>A0A3N2H6T9</accession>
<feature type="transmembrane region" description="Helical" evidence="8">
    <location>
        <begin position="74"/>
        <end position="91"/>
    </location>
</feature>
<evidence type="ECO:0000256" key="6">
    <source>
        <dbReference type="ARBA" id="ARBA00022989"/>
    </source>
</evidence>
<evidence type="ECO:0000256" key="5">
    <source>
        <dbReference type="ARBA" id="ARBA00022692"/>
    </source>
</evidence>
<comment type="subcellular location">
    <subcellularLocation>
        <location evidence="1">Cell membrane</location>
        <topology evidence="1">Multi-pass membrane protein</topology>
    </subcellularLocation>
</comment>
<proteinExistence type="predicted"/>
<evidence type="ECO:0000256" key="7">
    <source>
        <dbReference type="ARBA" id="ARBA00023136"/>
    </source>
</evidence>
<keyword evidence="5 8" id="KW-0812">Transmembrane</keyword>
<dbReference type="PANTHER" id="PTHR32196">
    <property type="entry name" value="ABC TRANSPORTER PERMEASE PROTEIN YPHD-RELATED-RELATED"/>
    <property type="match status" value="1"/>
</dbReference>
<evidence type="ECO:0000256" key="4">
    <source>
        <dbReference type="ARBA" id="ARBA00022519"/>
    </source>
</evidence>
<feature type="transmembrane region" description="Helical" evidence="8">
    <location>
        <begin position="124"/>
        <end position="141"/>
    </location>
</feature>
<evidence type="ECO:0000256" key="3">
    <source>
        <dbReference type="ARBA" id="ARBA00022475"/>
    </source>
</evidence>
<keyword evidence="6 8" id="KW-1133">Transmembrane helix</keyword>
<feature type="transmembrane region" description="Helical" evidence="8">
    <location>
        <begin position="275"/>
        <end position="295"/>
    </location>
</feature>
<evidence type="ECO:0000256" key="1">
    <source>
        <dbReference type="ARBA" id="ARBA00004651"/>
    </source>
</evidence>
<dbReference type="Proteomes" id="UP000274843">
    <property type="component" value="Unassembled WGS sequence"/>
</dbReference>
<dbReference type="GO" id="GO:0022857">
    <property type="term" value="F:transmembrane transporter activity"/>
    <property type="evidence" value="ECO:0007669"/>
    <property type="project" value="InterPro"/>
</dbReference>
<keyword evidence="7 8" id="KW-0472">Membrane</keyword>
<keyword evidence="2" id="KW-0813">Transport</keyword>
<dbReference type="CDD" id="cd06579">
    <property type="entry name" value="TM_PBP1_transp_AraH_like"/>
    <property type="match status" value="1"/>
</dbReference>
<feature type="transmembrane region" description="Helical" evidence="8">
    <location>
        <begin position="46"/>
        <end position="67"/>
    </location>
</feature>
<keyword evidence="3" id="KW-1003">Cell membrane</keyword>
<evidence type="ECO:0000313" key="9">
    <source>
        <dbReference type="EMBL" id="ROS44159.1"/>
    </source>
</evidence>
<feature type="transmembrane region" description="Helical" evidence="8">
    <location>
        <begin position="21"/>
        <end position="40"/>
    </location>
</feature>
<gene>
    <name evidence="9" type="ORF">EDD35_6589</name>
</gene>
<feature type="transmembrane region" description="Helical" evidence="8">
    <location>
        <begin position="97"/>
        <end position="117"/>
    </location>
</feature>
<protein>
    <submittedName>
        <fullName evidence="9">Monosaccharide ABC transporter membrane protein (CUT2 family)</fullName>
    </submittedName>
</protein>
<dbReference type="InterPro" id="IPR001851">
    <property type="entry name" value="ABC_transp_permease"/>
</dbReference>
<keyword evidence="10" id="KW-1185">Reference proteome</keyword>
<feature type="transmembrane region" description="Helical" evidence="8">
    <location>
        <begin position="253"/>
        <end position="269"/>
    </location>
</feature>
<dbReference type="Pfam" id="PF02653">
    <property type="entry name" value="BPD_transp_2"/>
    <property type="match status" value="1"/>
</dbReference>
<reference evidence="9 10" key="1">
    <citation type="submission" date="2018-11" db="EMBL/GenBank/DDBJ databases">
        <title>Sequencing the genomes of 1000 actinobacteria strains.</title>
        <authorList>
            <person name="Klenk H.-P."/>
        </authorList>
    </citation>
    <scope>NUCLEOTIDE SEQUENCE [LARGE SCALE GENOMIC DNA]</scope>
    <source>
        <strain evidence="9 10">DSM 44348</strain>
    </source>
</reference>
<name>A0A3N2H6T9_9PSEU</name>
<feature type="transmembrane region" description="Helical" evidence="8">
    <location>
        <begin position="220"/>
        <end position="241"/>
    </location>
</feature>
<sequence>MSGTLLRRRSGLLANISQEQIVLVVVVALFVVFGLTLNGFLELNNLVNLVRSVSSLGIFGVAMAVVVIARGMDLSLIASMGVATAVAIQLMRTEVSTPVALLVGIGIVLVMGLFNGFLIAFAEIPALFATLASGLLVYGLARTTVLDGLIAELPGDRHFVVALGQGTLFGIPVPIIVFVVTAVLAQVMLSRTKTGRFIYAHGDNAGAAALSGISVRPLTIFEYMASAAIGFVGGLVVAGSVGGLNTQVIDSSLIYDVLLVVVVGGISLVGGRGSVLSVVVGTALIGVMLNGMTILNMNTHEQDIIKGLILLAALVLDNRLHPRDEETVRQGD</sequence>
<evidence type="ECO:0000256" key="2">
    <source>
        <dbReference type="ARBA" id="ARBA00022448"/>
    </source>
</evidence>
<dbReference type="RefSeq" id="WP_123686172.1">
    <property type="nucleotide sequence ID" value="NZ_RKHY01000001.1"/>
</dbReference>
<dbReference type="AlphaFoldDB" id="A0A3N2H6T9"/>